<evidence type="ECO:0000313" key="3">
    <source>
        <dbReference type="Proteomes" id="UP001151529"/>
    </source>
</evidence>
<dbReference type="EMBL" id="JAPFFL010000006">
    <property type="protein sequence ID" value="KAJ6721197.1"/>
    <property type="molecule type" value="Genomic_DNA"/>
</dbReference>
<reference evidence="2" key="1">
    <citation type="submission" date="2022-11" db="EMBL/GenBank/DDBJ databases">
        <authorList>
            <person name="Hyden B.L."/>
            <person name="Feng K."/>
            <person name="Yates T."/>
            <person name="Jawdy S."/>
            <person name="Smart L.B."/>
            <person name="Muchero W."/>
        </authorList>
    </citation>
    <scope>NUCLEOTIDE SEQUENCE</scope>
    <source>
        <tissue evidence="2">Shoot tip</tissue>
    </source>
</reference>
<gene>
    <name evidence="2" type="ORF">OIU85_024304</name>
</gene>
<feature type="signal peptide" evidence="1">
    <location>
        <begin position="1"/>
        <end position="16"/>
    </location>
</feature>
<feature type="chain" id="PRO_5040255312" evidence="1">
    <location>
        <begin position="17"/>
        <end position="160"/>
    </location>
</feature>
<keyword evidence="1" id="KW-0732">Signal</keyword>
<name>A0A9Q0Z4N1_SALVM</name>
<reference evidence="2" key="2">
    <citation type="journal article" date="2023" name="Int. J. Mol. Sci.">
        <title>De Novo Assembly and Annotation of 11 Diverse Shrub Willow (Salix) Genomes Reveals Novel Gene Organization in Sex-Linked Regions.</title>
        <authorList>
            <person name="Hyden B."/>
            <person name="Feng K."/>
            <person name="Yates T.B."/>
            <person name="Jawdy S."/>
            <person name="Cereghino C."/>
            <person name="Smart L.B."/>
            <person name="Muchero W."/>
        </authorList>
    </citation>
    <scope>NUCLEOTIDE SEQUENCE [LARGE SCALE GENOMIC DNA]</scope>
    <source>
        <tissue evidence="2">Shoot tip</tissue>
    </source>
</reference>
<accession>A0A9Q0Z4N1</accession>
<protein>
    <submittedName>
        <fullName evidence="2">Uncharacterized protein</fullName>
    </submittedName>
</protein>
<sequence>MFQFTILRLLSIMLSASHVFHFRNTKLNYGVVMTMPSPIHPPLNEPSPFNSGTGVLLLKTGPARGQAGNQGSGYGIEGNGNKAPLMSAWTSTGQQEFISNYGGEHFTKEKVAESIKLAIISNGRNRNLEFIAPPIPTSENVRDAIPTIWIPKFQILTQTT</sequence>
<evidence type="ECO:0000256" key="1">
    <source>
        <dbReference type="SAM" id="SignalP"/>
    </source>
</evidence>
<dbReference type="AlphaFoldDB" id="A0A9Q0Z4N1"/>
<dbReference type="OrthoDB" id="1743485at2759"/>
<keyword evidence="3" id="KW-1185">Reference proteome</keyword>
<evidence type="ECO:0000313" key="2">
    <source>
        <dbReference type="EMBL" id="KAJ6721197.1"/>
    </source>
</evidence>
<dbReference type="Proteomes" id="UP001151529">
    <property type="component" value="Chromosome 10"/>
</dbReference>
<proteinExistence type="predicted"/>
<comment type="caution">
    <text evidence="2">The sequence shown here is derived from an EMBL/GenBank/DDBJ whole genome shotgun (WGS) entry which is preliminary data.</text>
</comment>
<organism evidence="2 3">
    <name type="scientific">Salix viminalis</name>
    <name type="common">Common osier</name>
    <name type="synonym">Basket willow</name>
    <dbReference type="NCBI Taxonomy" id="40686"/>
    <lineage>
        <taxon>Eukaryota</taxon>
        <taxon>Viridiplantae</taxon>
        <taxon>Streptophyta</taxon>
        <taxon>Embryophyta</taxon>
        <taxon>Tracheophyta</taxon>
        <taxon>Spermatophyta</taxon>
        <taxon>Magnoliopsida</taxon>
        <taxon>eudicotyledons</taxon>
        <taxon>Gunneridae</taxon>
        <taxon>Pentapetalae</taxon>
        <taxon>rosids</taxon>
        <taxon>fabids</taxon>
        <taxon>Malpighiales</taxon>
        <taxon>Salicaceae</taxon>
        <taxon>Saliceae</taxon>
        <taxon>Salix</taxon>
    </lineage>
</organism>